<dbReference type="AlphaFoldDB" id="A0A6A5T1F4"/>
<reference evidence="3" key="1">
    <citation type="journal article" date="2020" name="Stud. Mycol.">
        <title>101 Dothideomycetes genomes: a test case for predicting lifestyles and emergence of pathogens.</title>
        <authorList>
            <person name="Haridas S."/>
            <person name="Albert R."/>
            <person name="Binder M."/>
            <person name="Bloem J."/>
            <person name="Labutti K."/>
            <person name="Salamov A."/>
            <person name="Andreopoulos B."/>
            <person name="Baker S."/>
            <person name="Barry K."/>
            <person name="Bills G."/>
            <person name="Bluhm B."/>
            <person name="Cannon C."/>
            <person name="Castanera R."/>
            <person name="Culley D."/>
            <person name="Daum C."/>
            <person name="Ezra D."/>
            <person name="Gonzalez J."/>
            <person name="Henrissat B."/>
            <person name="Kuo A."/>
            <person name="Liang C."/>
            <person name="Lipzen A."/>
            <person name="Lutzoni F."/>
            <person name="Magnuson J."/>
            <person name="Mondo S."/>
            <person name="Nolan M."/>
            <person name="Ohm R."/>
            <person name="Pangilinan J."/>
            <person name="Park H.-J."/>
            <person name="Ramirez L."/>
            <person name="Alfaro M."/>
            <person name="Sun H."/>
            <person name="Tritt A."/>
            <person name="Yoshinaga Y."/>
            <person name="Zwiers L.-H."/>
            <person name="Turgeon B."/>
            <person name="Goodwin S."/>
            <person name="Spatafora J."/>
            <person name="Crous P."/>
            <person name="Grigoriev I."/>
        </authorList>
    </citation>
    <scope>NUCLEOTIDE SEQUENCE</scope>
    <source>
        <strain evidence="3">CBS 161.51</strain>
    </source>
</reference>
<dbReference type="Proteomes" id="UP000800038">
    <property type="component" value="Unassembled WGS sequence"/>
</dbReference>
<keyword evidence="2" id="KW-0812">Transmembrane</keyword>
<evidence type="ECO:0000313" key="3">
    <source>
        <dbReference type="EMBL" id="KAF1946805.1"/>
    </source>
</evidence>
<protein>
    <submittedName>
        <fullName evidence="3">Uncharacterized protein</fullName>
    </submittedName>
</protein>
<gene>
    <name evidence="3" type="ORF">EJ02DRAFT_196978</name>
</gene>
<organism evidence="3 4">
    <name type="scientific">Clathrospora elynae</name>
    <dbReference type="NCBI Taxonomy" id="706981"/>
    <lineage>
        <taxon>Eukaryota</taxon>
        <taxon>Fungi</taxon>
        <taxon>Dikarya</taxon>
        <taxon>Ascomycota</taxon>
        <taxon>Pezizomycotina</taxon>
        <taxon>Dothideomycetes</taxon>
        <taxon>Pleosporomycetidae</taxon>
        <taxon>Pleosporales</taxon>
        <taxon>Diademaceae</taxon>
        <taxon>Clathrospora</taxon>
    </lineage>
</organism>
<feature type="compositionally biased region" description="Low complexity" evidence="1">
    <location>
        <begin position="149"/>
        <end position="167"/>
    </location>
</feature>
<proteinExistence type="predicted"/>
<keyword evidence="4" id="KW-1185">Reference proteome</keyword>
<accession>A0A6A5T1F4</accession>
<name>A0A6A5T1F4_9PLEO</name>
<dbReference type="EMBL" id="ML976001">
    <property type="protein sequence ID" value="KAF1946805.1"/>
    <property type="molecule type" value="Genomic_DNA"/>
</dbReference>
<evidence type="ECO:0000256" key="2">
    <source>
        <dbReference type="SAM" id="Phobius"/>
    </source>
</evidence>
<dbReference type="OrthoDB" id="5237464at2759"/>
<evidence type="ECO:0000256" key="1">
    <source>
        <dbReference type="SAM" id="MobiDB-lite"/>
    </source>
</evidence>
<feature type="region of interest" description="Disordered" evidence="1">
    <location>
        <begin position="149"/>
        <end position="171"/>
    </location>
</feature>
<evidence type="ECO:0000313" key="4">
    <source>
        <dbReference type="Proteomes" id="UP000800038"/>
    </source>
</evidence>
<keyword evidence="2" id="KW-1133">Transmembrane helix</keyword>
<keyword evidence="2" id="KW-0472">Membrane</keyword>
<sequence>MRFEMGVDIGYLIGTMLVVATLVLCLANRLYDSGCRGSLRDRSSSSSSRGSGCVAVDLSLRTVARDVAGFAATVAGLTSGVERAAVGRSAVTGDVTCQQSVNRLRIIICILTKLAAGVALHGLSLAIAGEMVRSAALVAGGRAGTASESAPEAASAANATTGRTRATAHSRVGAIAGEVTSKTAAIATSAGASSAQAQGRAVSLDVS</sequence>
<feature type="transmembrane region" description="Helical" evidence="2">
    <location>
        <begin position="12"/>
        <end position="31"/>
    </location>
</feature>